<dbReference type="GO" id="GO:0016020">
    <property type="term" value="C:membrane"/>
    <property type="evidence" value="ECO:0007669"/>
    <property type="project" value="UniProtKB-SubCell"/>
</dbReference>
<keyword evidence="5" id="KW-1133">Transmembrane helix</keyword>
<comment type="caution">
    <text evidence="8">The sequence shown here is derived from an EMBL/GenBank/DDBJ whole genome shotgun (WGS) entry which is preliminary data.</text>
</comment>
<evidence type="ECO:0000256" key="6">
    <source>
        <dbReference type="ARBA" id="ARBA00023136"/>
    </source>
</evidence>
<evidence type="ECO:0000313" key="8">
    <source>
        <dbReference type="EMBL" id="CAD7702596.1"/>
    </source>
</evidence>
<keyword evidence="9" id="KW-1185">Reference proteome</keyword>
<dbReference type="GO" id="GO:0016757">
    <property type="term" value="F:glycosyltransferase activity"/>
    <property type="evidence" value="ECO:0007669"/>
    <property type="project" value="UniProtKB-KW"/>
</dbReference>
<evidence type="ECO:0000256" key="4">
    <source>
        <dbReference type="ARBA" id="ARBA00022692"/>
    </source>
</evidence>
<keyword evidence="4" id="KW-0812">Transmembrane</keyword>
<keyword evidence="3" id="KW-0808">Transferase</keyword>
<dbReference type="Proteomes" id="UP000708148">
    <property type="component" value="Unassembled WGS sequence"/>
</dbReference>
<reference evidence="8" key="1">
    <citation type="submission" date="2020-12" db="EMBL/GenBank/DDBJ databases">
        <authorList>
            <person name="Iha C."/>
        </authorList>
    </citation>
    <scope>NUCLEOTIDE SEQUENCE</scope>
</reference>
<dbReference type="OrthoDB" id="2016014at2759"/>
<feature type="domain" description="Hydroxyproline O-arabinosyltransferase-like" evidence="7">
    <location>
        <begin position="20"/>
        <end position="133"/>
    </location>
</feature>
<accession>A0A8S1J5B1</accession>
<evidence type="ECO:0000256" key="2">
    <source>
        <dbReference type="ARBA" id="ARBA00022676"/>
    </source>
</evidence>
<dbReference type="InterPro" id="IPR056508">
    <property type="entry name" value="HPAT-like"/>
</dbReference>
<dbReference type="AlphaFoldDB" id="A0A8S1J5B1"/>
<name>A0A8S1J5B1_9CHLO</name>
<dbReference type="EMBL" id="CAJHUC010001886">
    <property type="protein sequence ID" value="CAD7702596.1"/>
    <property type="molecule type" value="Genomic_DNA"/>
</dbReference>
<evidence type="ECO:0000256" key="3">
    <source>
        <dbReference type="ARBA" id="ARBA00022679"/>
    </source>
</evidence>
<gene>
    <name evidence="8" type="ORF">OSTQU699_LOCUS7953</name>
</gene>
<keyword evidence="2" id="KW-0328">Glycosyltransferase</keyword>
<evidence type="ECO:0000256" key="1">
    <source>
        <dbReference type="ARBA" id="ARBA00004167"/>
    </source>
</evidence>
<protein>
    <recommendedName>
        <fullName evidence="7">Hydroxyproline O-arabinosyltransferase-like domain-containing protein</fullName>
    </recommendedName>
</protein>
<dbReference type="Pfam" id="PF23452">
    <property type="entry name" value="HPAT"/>
    <property type="match status" value="1"/>
</dbReference>
<evidence type="ECO:0000313" key="9">
    <source>
        <dbReference type="Proteomes" id="UP000708148"/>
    </source>
</evidence>
<evidence type="ECO:0000256" key="5">
    <source>
        <dbReference type="ARBA" id="ARBA00022989"/>
    </source>
</evidence>
<proteinExistence type="predicted"/>
<dbReference type="InterPro" id="IPR044845">
    <property type="entry name" value="HPAT/SRGT1-like"/>
</dbReference>
<dbReference type="PANTHER" id="PTHR31485">
    <property type="entry name" value="PEPTIDYL SERINE ALPHA-GALACTOSYLTRANSFERASE"/>
    <property type="match status" value="1"/>
</dbReference>
<evidence type="ECO:0000259" key="7">
    <source>
        <dbReference type="Pfam" id="PF23452"/>
    </source>
</evidence>
<dbReference type="PANTHER" id="PTHR31485:SF17">
    <property type="match status" value="1"/>
</dbReference>
<sequence length="138" mass="15381">MKSSLVSGFAEGPHEGNTIHTLVTSNGSPYQNIQTRIMYATYKLAQQMDGGERMVAFTRILHRTVEDLLMNEVPTVRVNPRDPACDLWCDFPVADRPGAVRQFLLAAKTDPALIKAPWLLLIETDYVWAKPIKAGTIP</sequence>
<organism evidence="8 9">
    <name type="scientific">Ostreobium quekettii</name>
    <dbReference type="NCBI Taxonomy" id="121088"/>
    <lineage>
        <taxon>Eukaryota</taxon>
        <taxon>Viridiplantae</taxon>
        <taxon>Chlorophyta</taxon>
        <taxon>core chlorophytes</taxon>
        <taxon>Ulvophyceae</taxon>
        <taxon>TCBD clade</taxon>
        <taxon>Bryopsidales</taxon>
        <taxon>Ostreobineae</taxon>
        <taxon>Ostreobiaceae</taxon>
        <taxon>Ostreobium</taxon>
    </lineage>
</organism>
<comment type="subcellular location">
    <subcellularLocation>
        <location evidence="1">Membrane</location>
        <topology evidence="1">Single-pass membrane protein</topology>
    </subcellularLocation>
</comment>
<keyword evidence="6" id="KW-0472">Membrane</keyword>